<gene>
    <name evidence="7" type="ORF">KFL_000500270</name>
</gene>
<evidence type="ECO:0000259" key="6">
    <source>
        <dbReference type="Pfam" id="PF10312"/>
    </source>
</evidence>
<dbReference type="InterPro" id="IPR019134">
    <property type="entry name" value="Cactin_C"/>
</dbReference>
<dbReference type="PANTHER" id="PTHR21737">
    <property type="entry name" value="POLYGLUTAMINE BINDING PROTEIN 1/MARVEL MEMBRANE-ASSOCIATING DOMAIN CONTAINING 3"/>
    <property type="match status" value="1"/>
</dbReference>
<evidence type="ECO:0000256" key="4">
    <source>
        <dbReference type="SAM" id="MobiDB-lite"/>
    </source>
</evidence>
<feature type="region of interest" description="Disordered" evidence="4">
    <location>
        <begin position="488"/>
        <end position="548"/>
    </location>
</feature>
<proteinExistence type="inferred from homology"/>
<dbReference type="EMBL" id="DF236999">
    <property type="protein sequence ID" value="GAQ80274.1"/>
    <property type="molecule type" value="Genomic_DNA"/>
</dbReference>
<keyword evidence="3" id="KW-0175">Coiled coil</keyword>
<comment type="similarity">
    <text evidence="1">Belongs to the CACTIN family.</text>
</comment>
<evidence type="ECO:0000256" key="3">
    <source>
        <dbReference type="SAM" id="Coils"/>
    </source>
</evidence>
<feature type="compositionally biased region" description="Basic residues" evidence="4">
    <location>
        <begin position="113"/>
        <end position="125"/>
    </location>
</feature>
<feature type="compositionally biased region" description="Acidic residues" evidence="4">
    <location>
        <begin position="95"/>
        <end position="106"/>
    </location>
</feature>
<dbReference type="PANTHER" id="PTHR21737:SF4">
    <property type="entry name" value="SPLICING FACTOR CACTIN"/>
    <property type="match status" value="1"/>
</dbReference>
<organism evidence="7 8">
    <name type="scientific">Klebsormidium nitens</name>
    <name type="common">Green alga</name>
    <name type="synonym">Ulothrix nitens</name>
    <dbReference type="NCBI Taxonomy" id="105231"/>
    <lineage>
        <taxon>Eukaryota</taxon>
        <taxon>Viridiplantae</taxon>
        <taxon>Streptophyta</taxon>
        <taxon>Klebsormidiophyceae</taxon>
        <taxon>Klebsormidiales</taxon>
        <taxon>Klebsormidiaceae</taxon>
        <taxon>Klebsormidium</taxon>
    </lineage>
</organism>
<dbReference type="Pfam" id="PF10312">
    <property type="entry name" value="Cactin_mid"/>
    <property type="match status" value="1"/>
</dbReference>
<dbReference type="OrthoDB" id="265955at2759"/>
<evidence type="ECO:0000256" key="2">
    <source>
        <dbReference type="ARBA" id="ARBA00034534"/>
    </source>
</evidence>
<dbReference type="Proteomes" id="UP000054558">
    <property type="component" value="Unassembled WGS sequence"/>
</dbReference>
<sequence>MARDDEGRRDRSRREYESDGEEDTRAVSRKDRSSKRDRSERRTDQDKSREQGRRKDEGRRERAASSDDERERGRRKTKGSSQRKRSGGSRRRSDDESEATTEDESNDSERDQRRRPKSSKRRKRRREEESSDDSEEERKARRARKRRDRESEEESEDSEGGGGRRKVTQEEIEVYLKKKAEKKAKKLAAKMKTSTVAGYTDESNPFGDANLTERFVWRKKIEKHIAAGEDPKDLLSVKAEKRRIAERMAEIEKVKKRREEREKEKAQREEEQALLARERARAEFDDFEKKEEEFQFEMSKARAEIRLREGRAKPIDILAKNLKLSDDFDVEIDEPYTVFQGLAVSDMEELQKEIRMYQELDRDPVLHADFWDAMMVICEYEIAEGKRRDALELARVRGEDPPPEYAIEDAGLHASVDADVKSMLTGKNHEELAKMEAQIQEKMAQGTAKVVEYWEAVLKRLKVFKAQARLRHIHAQLLKEHLARLQAPTREEREGARAVLAGTAPPVEREETPEDDIYREDPVSYSPEPEPEAEQTEGAQAAKEPPPAEELIEYDGALSPEPYRPGADEVVVDAEADQLEQDRKRLIVLQRERRKAQAANAAPSQQDDDERTLTAEERALANRAMGADPGDVAFGGEVNLESQVYWWHDKYRPRKPKYFNRVHTGYEWNKYNQTHYDHDNPPPKVVQGYKFNIFYPDLIDKTKAPSFVIEEDPTSKNGETCMLRFHAGPPYEDIAFRIVNKEWEYSHKKGFKSIFERGILHLYFNFIRHRYRR</sequence>
<dbReference type="Pfam" id="PF09732">
    <property type="entry name" value="CactinC_cactus"/>
    <property type="match status" value="1"/>
</dbReference>
<dbReference type="SMART" id="SM01050">
    <property type="entry name" value="CactinC_cactus"/>
    <property type="match status" value="1"/>
</dbReference>
<feature type="compositionally biased region" description="Basic residues" evidence="4">
    <location>
        <begin position="73"/>
        <end position="90"/>
    </location>
</feature>
<evidence type="ECO:0000313" key="8">
    <source>
        <dbReference type="Proteomes" id="UP000054558"/>
    </source>
</evidence>
<dbReference type="OMA" id="HIDFWND"/>
<name>A0A1Y1HNQ4_KLENI</name>
<accession>A0A1Y1HNQ4</accession>
<evidence type="ECO:0000259" key="5">
    <source>
        <dbReference type="Pfam" id="PF09732"/>
    </source>
</evidence>
<protein>
    <recommendedName>
        <fullName evidence="2">Splicing factor Cactin</fullName>
    </recommendedName>
</protein>
<dbReference type="GO" id="GO:0005681">
    <property type="term" value="C:spliceosomal complex"/>
    <property type="evidence" value="ECO:0000318"/>
    <property type="project" value="GO_Central"/>
</dbReference>
<feature type="coiled-coil region" evidence="3">
    <location>
        <begin position="237"/>
        <end position="297"/>
    </location>
</feature>
<feature type="compositionally biased region" description="Basic and acidic residues" evidence="4">
    <location>
        <begin position="1"/>
        <end position="72"/>
    </location>
</feature>
<dbReference type="GO" id="GO:0005737">
    <property type="term" value="C:cytoplasm"/>
    <property type="evidence" value="ECO:0000318"/>
    <property type="project" value="GO_Central"/>
</dbReference>
<keyword evidence="8" id="KW-1185">Reference proteome</keyword>
<feature type="region of interest" description="Disordered" evidence="4">
    <location>
        <begin position="1"/>
        <end position="169"/>
    </location>
</feature>
<evidence type="ECO:0000313" key="7">
    <source>
        <dbReference type="EMBL" id="GAQ80274.1"/>
    </source>
</evidence>
<evidence type="ECO:0000256" key="1">
    <source>
        <dbReference type="ARBA" id="ARBA00006895"/>
    </source>
</evidence>
<dbReference type="STRING" id="105231.A0A1Y1HNQ4"/>
<feature type="domain" description="Splicing factor cactin central" evidence="6">
    <location>
        <begin position="277"/>
        <end position="474"/>
    </location>
</feature>
<reference evidence="7 8" key="1">
    <citation type="journal article" date="2014" name="Nat. Commun.">
        <title>Klebsormidium flaccidum genome reveals primary factors for plant terrestrial adaptation.</title>
        <authorList>
            <person name="Hori K."/>
            <person name="Maruyama F."/>
            <person name="Fujisawa T."/>
            <person name="Togashi T."/>
            <person name="Yamamoto N."/>
            <person name="Seo M."/>
            <person name="Sato S."/>
            <person name="Yamada T."/>
            <person name="Mori H."/>
            <person name="Tajima N."/>
            <person name="Moriyama T."/>
            <person name="Ikeuchi M."/>
            <person name="Watanabe M."/>
            <person name="Wada H."/>
            <person name="Kobayashi K."/>
            <person name="Saito M."/>
            <person name="Masuda T."/>
            <person name="Sasaki-Sekimoto Y."/>
            <person name="Mashiguchi K."/>
            <person name="Awai K."/>
            <person name="Shimojima M."/>
            <person name="Masuda S."/>
            <person name="Iwai M."/>
            <person name="Nobusawa T."/>
            <person name="Narise T."/>
            <person name="Kondo S."/>
            <person name="Saito H."/>
            <person name="Sato R."/>
            <person name="Murakawa M."/>
            <person name="Ihara Y."/>
            <person name="Oshima-Yamada Y."/>
            <person name="Ohtaka K."/>
            <person name="Satoh M."/>
            <person name="Sonobe K."/>
            <person name="Ishii M."/>
            <person name="Ohtani R."/>
            <person name="Kanamori-Sato M."/>
            <person name="Honoki R."/>
            <person name="Miyazaki D."/>
            <person name="Mochizuki H."/>
            <person name="Umetsu J."/>
            <person name="Higashi K."/>
            <person name="Shibata D."/>
            <person name="Kamiya Y."/>
            <person name="Sato N."/>
            <person name="Nakamura Y."/>
            <person name="Tabata S."/>
            <person name="Ida S."/>
            <person name="Kurokawa K."/>
            <person name="Ohta H."/>
        </authorList>
    </citation>
    <scope>NUCLEOTIDE SEQUENCE [LARGE SCALE GENOMIC DNA]</scope>
    <source>
        <strain evidence="7 8">NIES-2285</strain>
    </source>
</reference>
<feature type="domain" description="Splicing factor Cactin C-terminal" evidence="5">
    <location>
        <begin position="647"/>
        <end position="773"/>
    </location>
</feature>
<dbReference type="InterPro" id="IPR018816">
    <property type="entry name" value="Cactin_central"/>
</dbReference>
<dbReference type="GO" id="GO:0045292">
    <property type="term" value="P:mRNA cis splicing, via spliceosome"/>
    <property type="evidence" value="ECO:0000318"/>
    <property type="project" value="GO_Central"/>
</dbReference>
<dbReference type="AlphaFoldDB" id="A0A1Y1HNQ4"/>